<accession>A9B9Y3</accession>
<dbReference type="EMBL" id="CP000878">
    <property type="protein sequence ID" value="ABX08645.1"/>
    <property type="molecule type" value="Genomic_DNA"/>
</dbReference>
<dbReference type="KEGG" id="pmj:P9211_07141"/>
<keyword evidence="3" id="KW-1185">Reference proteome</keyword>
<organism evidence="2 3">
    <name type="scientific">Prochlorococcus marinus (strain MIT 9211)</name>
    <dbReference type="NCBI Taxonomy" id="93059"/>
    <lineage>
        <taxon>Bacteria</taxon>
        <taxon>Bacillati</taxon>
        <taxon>Cyanobacteriota</taxon>
        <taxon>Cyanophyceae</taxon>
        <taxon>Synechococcales</taxon>
        <taxon>Prochlorococcaceae</taxon>
        <taxon>Prochlorococcus</taxon>
    </lineage>
</organism>
<feature type="transmembrane region" description="Helical" evidence="1">
    <location>
        <begin position="6"/>
        <end position="29"/>
    </location>
</feature>
<evidence type="ECO:0000313" key="2">
    <source>
        <dbReference type="EMBL" id="ABX08645.1"/>
    </source>
</evidence>
<evidence type="ECO:0000256" key="1">
    <source>
        <dbReference type="SAM" id="Phobius"/>
    </source>
</evidence>
<gene>
    <name evidence="2" type="ordered locus">P9211_07141</name>
</gene>
<keyword evidence="1" id="KW-1133">Transmembrane helix</keyword>
<reference evidence="2 3" key="1">
    <citation type="journal article" date="2007" name="PLoS Genet.">
        <title>Patterns and implications of gene gain and loss in the evolution of Prochlorococcus.</title>
        <authorList>
            <person name="Kettler G.C."/>
            <person name="Martiny A.C."/>
            <person name="Huang K."/>
            <person name="Zucker J."/>
            <person name="Coleman M.L."/>
            <person name="Rodrigue S."/>
            <person name="Chen F."/>
            <person name="Lapidus A."/>
            <person name="Ferriera S."/>
            <person name="Johnson J."/>
            <person name="Steglich C."/>
            <person name="Church G.M."/>
            <person name="Richardson P."/>
            <person name="Chisholm S.W."/>
        </authorList>
    </citation>
    <scope>NUCLEOTIDE SEQUENCE [LARGE SCALE GENOMIC DNA]</scope>
    <source>
        <strain evidence="3">MIT 9211</strain>
    </source>
</reference>
<dbReference type="Proteomes" id="UP000000788">
    <property type="component" value="Chromosome"/>
</dbReference>
<dbReference type="STRING" id="93059.P9211_07141"/>
<dbReference type="AlphaFoldDB" id="A9B9Y3"/>
<protein>
    <submittedName>
        <fullName evidence="2">Uncharacterized protein</fullName>
    </submittedName>
</protein>
<proteinExistence type="predicted"/>
<name>A9B9Y3_PROM4</name>
<sequence length="31" mass="3167">MTLHDLGLLVLLLSPGMLLSVLILSTFAAGG</sequence>
<dbReference type="HOGENOM" id="CLU_218103_1_0_3"/>
<keyword evidence="1" id="KW-0472">Membrane</keyword>
<keyword evidence="1" id="KW-0812">Transmembrane</keyword>
<evidence type="ECO:0000313" key="3">
    <source>
        <dbReference type="Proteomes" id="UP000000788"/>
    </source>
</evidence>